<feature type="binding site" evidence="10">
    <location>
        <position position="277"/>
    </location>
    <ligand>
        <name>L-histidine</name>
        <dbReference type="ChEBI" id="CHEBI:57595"/>
    </ligand>
</feature>
<reference evidence="12 13" key="1">
    <citation type="submission" date="2017-04" db="EMBL/GenBank/DDBJ databases">
        <authorList>
            <person name="Afonso C.L."/>
            <person name="Miller P.J."/>
            <person name="Scott M.A."/>
            <person name="Spackman E."/>
            <person name="Goraichik I."/>
            <person name="Dimitrov K.M."/>
            <person name="Suarez D.L."/>
            <person name="Swayne D.E."/>
        </authorList>
    </citation>
    <scope>NUCLEOTIDE SEQUENCE [LARGE SCALE GENOMIC DNA]</scope>
    <source>
        <strain evidence="12 13">DSM 12555</strain>
    </source>
</reference>
<evidence type="ECO:0000256" key="5">
    <source>
        <dbReference type="ARBA" id="ARBA00022840"/>
    </source>
</evidence>
<organism evidence="12 13">
    <name type="scientific">Clostridium acidisoli DSM 12555</name>
    <dbReference type="NCBI Taxonomy" id="1121291"/>
    <lineage>
        <taxon>Bacteria</taxon>
        <taxon>Bacillati</taxon>
        <taxon>Bacillota</taxon>
        <taxon>Clostridia</taxon>
        <taxon>Eubacteriales</taxon>
        <taxon>Clostridiaceae</taxon>
        <taxon>Clostridium</taxon>
    </lineage>
</organism>
<comment type="subcellular location">
    <subcellularLocation>
        <location evidence="9">Cytoplasm</location>
    </subcellularLocation>
</comment>
<comment type="catalytic activity">
    <reaction evidence="8 9">
        <text>tRNA(His) + L-histidine + ATP = L-histidyl-tRNA(His) + AMP + diphosphate + H(+)</text>
        <dbReference type="Rhea" id="RHEA:17313"/>
        <dbReference type="Rhea" id="RHEA-COMP:9665"/>
        <dbReference type="Rhea" id="RHEA-COMP:9689"/>
        <dbReference type="ChEBI" id="CHEBI:15378"/>
        <dbReference type="ChEBI" id="CHEBI:30616"/>
        <dbReference type="ChEBI" id="CHEBI:33019"/>
        <dbReference type="ChEBI" id="CHEBI:57595"/>
        <dbReference type="ChEBI" id="CHEBI:78442"/>
        <dbReference type="ChEBI" id="CHEBI:78527"/>
        <dbReference type="ChEBI" id="CHEBI:456215"/>
        <dbReference type="EC" id="6.1.1.21"/>
    </reaction>
</comment>
<dbReference type="InterPro" id="IPR006195">
    <property type="entry name" value="aa-tRNA-synth_II"/>
</dbReference>
<keyword evidence="2 9" id="KW-0963">Cytoplasm</keyword>
<evidence type="ECO:0000256" key="1">
    <source>
        <dbReference type="ARBA" id="ARBA00008226"/>
    </source>
</evidence>
<comment type="subunit">
    <text evidence="9">Homodimer.</text>
</comment>
<dbReference type="Gene3D" id="3.40.50.800">
    <property type="entry name" value="Anticodon-binding domain"/>
    <property type="match status" value="1"/>
</dbReference>
<feature type="binding site" evidence="10">
    <location>
        <position position="126"/>
    </location>
    <ligand>
        <name>L-histidine</name>
        <dbReference type="ChEBI" id="CHEBI:57595"/>
    </ligand>
</feature>
<protein>
    <recommendedName>
        <fullName evidence="9">Histidine--tRNA ligase</fullName>
        <ecNumber evidence="9">6.1.1.21</ecNumber>
    </recommendedName>
    <alternativeName>
        <fullName evidence="9">Histidyl-tRNA synthetase</fullName>
        <shortName evidence="9">HisRS</shortName>
    </alternativeName>
</protein>
<feature type="binding site" evidence="10">
    <location>
        <position position="112"/>
    </location>
    <ligand>
        <name>L-histidine</name>
        <dbReference type="ChEBI" id="CHEBI:57595"/>
    </ligand>
</feature>
<name>A0A1W1XW00_9CLOT</name>
<dbReference type="Proteomes" id="UP000192468">
    <property type="component" value="Unassembled WGS sequence"/>
</dbReference>
<dbReference type="GO" id="GO:0004821">
    <property type="term" value="F:histidine-tRNA ligase activity"/>
    <property type="evidence" value="ECO:0007669"/>
    <property type="project" value="UniProtKB-UniRule"/>
</dbReference>
<dbReference type="GO" id="GO:0006427">
    <property type="term" value="P:histidyl-tRNA aminoacylation"/>
    <property type="evidence" value="ECO:0007669"/>
    <property type="project" value="UniProtKB-UniRule"/>
</dbReference>
<dbReference type="Pfam" id="PF13393">
    <property type="entry name" value="tRNA-synt_His"/>
    <property type="match status" value="1"/>
</dbReference>
<dbReference type="PANTHER" id="PTHR11476:SF7">
    <property type="entry name" value="HISTIDINE--TRNA LIGASE"/>
    <property type="match status" value="1"/>
</dbReference>
<dbReference type="InterPro" id="IPR045864">
    <property type="entry name" value="aa-tRNA-synth_II/BPL/LPL"/>
</dbReference>
<feature type="binding site" evidence="10">
    <location>
        <position position="130"/>
    </location>
    <ligand>
        <name>L-histidine</name>
        <dbReference type="ChEBI" id="CHEBI:57595"/>
    </ligand>
</feature>
<dbReference type="OrthoDB" id="9800814at2"/>
<dbReference type="InterPro" id="IPR004154">
    <property type="entry name" value="Anticodon-bd"/>
</dbReference>
<evidence type="ECO:0000256" key="2">
    <source>
        <dbReference type="ARBA" id="ARBA00022490"/>
    </source>
</evidence>
<dbReference type="SUPFAM" id="SSF52954">
    <property type="entry name" value="Class II aaRS ABD-related"/>
    <property type="match status" value="1"/>
</dbReference>
<evidence type="ECO:0000256" key="10">
    <source>
        <dbReference type="PIRSR" id="PIRSR001549-1"/>
    </source>
</evidence>
<sequence>MNNKIIKPSTLSGFMELLPKEQIEFNRIMDIIKRNYEKSGFVPIDTPIMEKSEILLAKGSEETDKQIYRFTKGSNDISLRFDLTVPFARYSAQHMEDIVFPFRRYQIGKVYRGERSQKGRYREFYQCDIDVISKGNLSLVNDAELPSIMCRIFKEIGLPAFKIHINNRKILNGFFKSLDVTDAVDVLRIVDKLDKIGVDSVKEELITIGIQNETVDKIIDFISIDGKKQKVLNALKALNIEEITFNEGLDEIEKVTHYLECFGVTEENYVIDLKIARGLDYYTGTVYETIIDDFRGIGSICSGGRYDNLAEYYTKEKLQGVGMSIGITRLFSQLKEIGVLKDDGLKASLSKVLIVPMDEEMDYAIDIAKKLREEEINSEVYLEKTKFGKKLNYANNTGIPYVIIIGEEEIRSGMLSFKDMTTGNQEKLSVEDIIKRFK</sequence>
<feature type="binding site" evidence="10">
    <location>
        <begin position="82"/>
        <end position="84"/>
    </location>
    <ligand>
        <name>L-histidine</name>
        <dbReference type="ChEBI" id="CHEBI:57595"/>
    </ligand>
</feature>
<evidence type="ECO:0000256" key="6">
    <source>
        <dbReference type="ARBA" id="ARBA00022917"/>
    </source>
</evidence>
<evidence type="ECO:0000256" key="8">
    <source>
        <dbReference type="ARBA" id="ARBA00047639"/>
    </source>
</evidence>
<accession>A0A1W1XW00</accession>
<dbReference type="Gene3D" id="3.30.930.10">
    <property type="entry name" value="Bira Bifunctional Protein, Domain 2"/>
    <property type="match status" value="1"/>
</dbReference>
<dbReference type="InterPro" id="IPR036621">
    <property type="entry name" value="Anticodon-bd_dom_sf"/>
</dbReference>
<dbReference type="Pfam" id="PF03129">
    <property type="entry name" value="HGTP_anticodon"/>
    <property type="match status" value="1"/>
</dbReference>
<dbReference type="EMBL" id="FWXH01000021">
    <property type="protein sequence ID" value="SMC28014.1"/>
    <property type="molecule type" value="Genomic_DNA"/>
</dbReference>
<keyword evidence="13" id="KW-1185">Reference proteome</keyword>
<dbReference type="AlphaFoldDB" id="A0A1W1XW00"/>
<dbReference type="STRING" id="1121291.SAMN02745134_03376"/>
<dbReference type="PROSITE" id="PS50862">
    <property type="entry name" value="AA_TRNA_LIGASE_II"/>
    <property type="match status" value="1"/>
</dbReference>
<dbReference type="PIRSF" id="PIRSF001549">
    <property type="entry name" value="His-tRNA_synth"/>
    <property type="match status" value="1"/>
</dbReference>
<dbReference type="NCBIfam" id="TIGR00442">
    <property type="entry name" value="hisS"/>
    <property type="match status" value="1"/>
</dbReference>
<dbReference type="GO" id="GO:0016740">
    <property type="term" value="F:transferase activity"/>
    <property type="evidence" value="ECO:0007669"/>
    <property type="project" value="UniProtKB-ARBA"/>
</dbReference>
<feature type="binding site" evidence="10">
    <location>
        <begin position="281"/>
        <end position="282"/>
    </location>
    <ligand>
        <name>L-histidine</name>
        <dbReference type="ChEBI" id="CHEBI:57595"/>
    </ligand>
</feature>
<comment type="similarity">
    <text evidence="1 9">Belongs to the class-II aminoacyl-tRNA synthetase family.</text>
</comment>
<evidence type="ECO:0000256" key="7">
    <source>
        <dbReference type="ARBA" id="ARBA00023146"/>
    </source>
</evidence>
<evidence type="ECO:0000259" key="11">
    <source>
        <dbReference type="PROSITE" id="PS50862"/>
    </source>
</evidence>
<dbReference type="InterPro" id="IPR004516">
    <property type="entry name" value="HisRS/HisZ"/>
</dbReference>
<dbReference type="CDD" id="cd00859">
    <property type="entry name" value="HisRS_anticodon"/>
    <property type="match status" value="1"/>
</dbReference>
<dbReference type="GO" id="GO:0005524">
    <property type="term" value="F:ATP binding"/>
    <property type="evidence" value="ECO:0007669"/>
    <property type="project" value="UniProtKB-UniRule"/>
</dbReference>
<dbReference type="PANTHER" id="PTHR11476">
    <property type="entry name" value="HISTIDYL-TRNA SYNTHETASE"/>
    <property type="match status" value="1"/>
</dbReference>
<proteinExistence type="inferred from homology"/>
<evidence type="ECO:0000313" key="13">
    <source>
        <dbReference type="Proteomes" id="UP000192468"/>
    </source>
</evidence>
<feature type="domain" description="Aminoacyl-transfer RNA synthetases class-II family profile" evidence="11">
    <location>
        <begin position="26"/>
        <end position="356"/>
    </location>
</feature>
<dbReference type="InterPro" id="IPR041715">
    <property type="entry name" value="HisRS-like_core"/>
</dbReference>
<dbReference type="GO" id="GO:0005737">
    <property type="term" value="C:cytoplasm"/>
    <property type="evidence" value="ECO:0007669"/>
    <property type="project" value="UniProtKB-SubCell"/>
</dbReference>
<dbReference type="CDD" id="cd00773">
    <property type="entry name" value="HisRS-like_core"/>
    <property type="match status" value="1"/>
</dbReference>
<gene>
    <name evidence="9" type="primary">hisS</name>
    <name evidence="12" type="ORF">SAMN02745134_03376</name>
</gene>
<dbReference type="InterPro" id="IPR015807">
    <property type="entry name" value="His-tRNA-ligase"/>
</dbReference>
<evidence type="ECO:0000256" key="9">
    <source>
        <dbReference type="HAMAP-Rule" id="MF_00127"/>
    </source>
</evidence>
<keyword evidence="7 9" id="KW-0030">Aminoacyl-tRNA synthetase</keyword>
<dbReference type="HAMAP" id="MF_00127">
    <property type="entry name" value="His_tRNA_synth"/>
    <property type="match status" value="1"/>
</dbReference>
<keyword evidence="4 9" id="KW-0547">Nucleotide-binding</keyword>
<dbReference type="EC" id="6.1.1.21" evidence="9"/>
<dbReference type="SUPFAM" id="SSF55681">
    <property type="entry name" value="Class II aaRS and biotin synthetases"/>
    <property type="match status" value="1"/>
</dbReference>
<keyword evidence="6 9" id="KW-0648">Protein biosynthesis</keyword>
<dbReference type="GO" id="GO:0140096">
    <property type="term" value="F:catalytic activity, acting on a protein"/>
    <property type="evidence" value="ECO:0007669"/>
    <property type="project" value="UniProtKB-ARBA"/>
</dbReference>
<evidence type="ECO:0000256" key="3">
    <source>
        <dbReference type="ARBA" id="ARBA00022598"/>
    </source>
</evidence>
<keyword evidence="5 9" id="KW-0067">ATP-binding</keyword>
<keyword evidence="3 9" id="KW-0436">Ligase</keyword>
<evidence type="ECO:0000256" key="4">
    <source>
        <dbReference type="ARBA" id="ARBA00022741"/>
    </source>
</evidence>
<evidence type="ECO:0000313" key="12">
    <source>
        <dbReference type="EMBL" id="SMC28014.1"/>
    </source>
</evidence>
<dbReference type="RefSeq" id="WP_084117386.1">
    <property type="nucleotide sequence ID" value="NZ_FWXH01000021.1"/>
</dbReference>
<dbReference type="InterPro" id="IPR033656">
    <property type="entry name" value="HisRS_anticodon"/>
</dbReference>